<dbReference type="EMBL" id="FNUK01000011">
    <property type="protein sequence ID" value="SEF78738.1"/>
    <property type="molecule type" value="Genomic_DNA"/>
</dbReference>
<keyword evidence="3" id="KW-1185">Reference proteome</keyword>
<evidence type="ECO:0000313" key="2">
    <source>
        <dbReference type="EMBL" id="SEF78738.1"/>
    </source>
</evidence>
<dbReference type="Proteomes" id="UP000242850">
    <property type="component" value="Unassembled WGS sequence"/>
</dbReference>
<evidence type="ECO:0000256" key="1">
    <source>
        <dbReference type="SAM" id="Phobius"/>
    </source>
</evidence>
<protein>
    <recommendedName>
        <fullName evidence="4">Alpha-glucosidase</fullName>
    </recommendedName>
</protein>
<evidence type="ECO:0000313" key="3">
    <source>
        <dbReference type="Proteomes" id="UP000242850"/>
    </source>
</evidence>
<name>A0A1H5UWC7_9CLOT</name>
<keyword evidence="1" id="KW-1133">Transmembrane helix</keyword>
<organism evidence="2 3">
    <name type="scientific">Caloramator fervidus</name>
    <dbReference type="NCBI Taxonomy" id="29344"/>
    <lineage>
        <taxon>Bacteria</taxon>
        <taxon>Bacillati</taxon>
        <taxon>Bacillota</taxon>
        <taxon>Clostridia</taxon>
        <taxon>Eubacteriales</taxon>
        <taxon>Clostridiaceae</taxon>
        <taxon>Caloramator</taxon>
    </lineage>
</organism>
<accession>A0A1H5UWC7</accession>
<keyword evidence="1" id="KW-0812">Transmembrane</keyword>
<sequence>MDKVLFCIFDDLIKKIKLMNLKNKDKYIYDIERIKSIYKGLEIKKDKKIILDSIIKNGRELLKEDVDFKNKLEVFIRYCYAAIYDFEDNLKPLKNITLSFTISCMLFMILSPQYLSYMLPLLMIIPIFLGLRGMKKRSLNGLILGLSVMPMTVLNSTIILKNAYLVRNNLDDFLMDIAKVYGKSLQAVKFIFTGSLVLGIIMLVTSTYTIYLAYKHRKMFV</sequence>
<gene>
    <name evidence="2" type="ORF">SAMN05660865_01008</name>
</gene>
<dbReference type="AlphaFoldDB" id="A0A1H5UWC7"/>
<reference evidence="3" key="1">
    <citation type="submission" date="2016-10" db="EMBL/GenBank/DDBJ databases">
        <authorList>
            <person name="Varghese N."/>
            <person name="Submissions S."/>
        </authorList>
    </citation>
    <scope>NUCLEOTIDE SEQUENCE [LARGE SCALE GENOMIC DNA]</scope>
    <source>
        <strain evidence="3">DSM 5463</strain>
    </source>
</reference>
<feature type="transmembrane region" description="Helical" evidence="1">
    <location>
        <begin position="117"/>
        <end position="134"/>
    </location>
</feature>
<proteinExistence type="predicted"/>
<feature type="transmembrane region" description="Helical" evidence="1">
    <location>
        <begin position="141"/>
        <end position="160"/>
    </location>
</feature>
<dbReference type="RefSeq" id="WP_103895988.1">
    <property type="nucleotide sequence ID" value="NZ_FNUK01000011.1"/>
</dbReference>
<dbReference type="OrthoDB" id="1956705at2"/>
<keyword evidence="1" id="KW-0472">Membrane</keyword>
<feature type="transmembrane region" description="Helical" evidence="1">
    <location>
        <begin position="190"/>
        <end position="214"/>
    </location>
</feature>
<evidence type="ECO:0008006" key="4">
    <source>
        <dbReference type="Google" id="ProtNLM"/>
    </source>
</evidence>